<sequence length="212" mass="23450">MTDPTPPASWLDLLDWRRELNDLYAHLREECPRDPLAAHRHWQARRNALFRDHPQSPLPADERAAFAGLPVWAYDPALRFDAPVDTTLPPEQLTVASSTGQDMPLVRIGRVNLPLPGTTGSALDVYWIDVYGGGVFVPFRDATSGHETYGGGRYLLDTAKGADLGSVRAGHLTLDFNFAYHPSCHYDPRWSCPLAPPQNVLGAAVRAGERSR</sequence>
<dbReference type="Pfam" id="PF07920">
    <property type="entry name" value="DUF1684"/>
    <property type="match status" value="1"/>
</dbReference>
<organism evidence="1 2">
    <name type="scientific">Deinococcus seoulensis</name>
    <dbReference type="NCBI Taxonomy" id="1837379"/>
    <lineage>
        <taxon>Bacteria</taxon>
        <taxon>Thermotogati</taxon>
        <taxon>Deinococcota</taxon>
        <taxon>Deinococci</taxon>
        <taxon>Deinococcales</taxon>
        <taxon>Deinococcaceae</taxon>
        <taxon>Deinococcus</taxon>
    </lineage>
</organism>
<dbReference type="Proteomes" id="UP000634308">
    <property type="component" value="Unassembled WGS sequence"/>
</dbReference>
<evidence type="ECO:0000313" key="2">
    <source>
        <dbReference type="Proteomes" id="UP000634308"/>
    </source>
</evidence>
<proteinExistence type="predicted"/>
<dbReference type="PANTHER" id="PTHR41913">
    <property type="entry name" value="DUF1684 DOMAIN-CONTAINING PROTEIN"/>
    <property type="match status" value="1"/>
</dbReference>
<protein>
    <recommendedName>
        <fullName evidence="3">DUF1684 domain-containing protein</fullName>
    </recommendedName>
</protein>
<evidence type="ECO:0008006" key="3">
    <source>
        <dbReference type="Google" id="ProtNLM"/>
    </source>
</evidence>
<evidence type="ECO:0000313" key="1">
    <source>
        <dbReference type="EMBL" id="GGR72261.1"/>
    </source>
</evidence>
<dbReference type="RefSeq" id="WP_189066487.1">
    <property type="nucleotide sequence ID" value="NZ_BMQM01000039.1"/>
</dbReference>
<dbReference type="PANTHER" id="PTHR41913:SF1">
    <property type="entry name" value="DUF1684 DOMAIN-CONTAINING PROTEIN"/>
    <property type="match status" value="1"/>
</dbReference>
<reference evidence="2" key="1">
    <citation type="journal article" date="2019" name="Int. J. Syst. Evol. Microbiol.">
        <title>The Global Catalogue of Microorganisms (GCM) 10K type strain sequencing project: providing services to taxonomists for standard genome sequencing and annotation.</title>
        <authorList>
            <consortium name="The Broad Institute Genomics Platform"/>
            <consortium name="The Broad Institute Genome Sequencing Center for Infectious Disease"/>
            <person name="Wu L."/>
            <person name="Ma J."/>
        </authorList>
    </citation>
    <scope>NUCLEOTIDE SEQUENCE [LARGE SCALE GENOMIC DNA]</scope>
    <source>
        <strain evidence="2">JCM 31404</strain>
    </source>
</reference>
<gene>
    <name evidence="1" type="ORF">GCM10008959_37220</name>
</gene>
<keyword evidence="2" id="KW-1185">Reference proteome</keyword>
<accession>A0ABQ2RYK1</accession>
<dbReference type="Gene3D" id="6.10.250.1680">
    <property type="match status" value="1"/>
</dbReference>
<dbReference type="EMBL" id="BMQM01000039">
    <property type="protein sequence ID" value="GGR72261.1"/>
    <property type="molecule type" value="Genomic_DNA"/>
</dbReference>
<comment type="caution">
    <text evidence="1">The sequence shown here is derived from an EMBL/GenBank/DDBJ whole genome shotgun (WGS) entry which is preliminary data.</text>
</comment>
<dbReference type="InterPro" id="IPR012467">
    <property type="entry name" value="DUF1684"/>
</dbReference>
<name>A0ABQ2RYK1_9DEIO</name>